<evidence type="ECO:0000256" key="10">
    <source>
        <dbReference type="ARBA" id="ARBA00023136"/>
    </source>
</evidence>
<comment type="subcellular location">
    <subcellularLocation>
        <location evidence="1">Membrane</location>
        <topology evidence="1">Multi-pass membrane protein</topology>
    </subcellularLocation>
</comment>
<evidence type="ECO:0000256" key="6">
    <source>
        <dbReference type="ARBA" id="ARBA00022516"/>
    </source>
</evidence>
<evidence type="ECO:0000256" key="7">
    <source>
        <dbReference type="ARBA" id="ARBA00022692"/>
    </source>
</evidence>
<evidence type="ECO:0000256" key="1">
    <source>
        <dbReference type="ARBA" id="ARBA00004141"/>
    </source>
</evidence>
<gene>
    <name evidence="15" type="ORF">C3L24_08245</name>
</gene>
<keyword evidence="15" id="KW-0808">Transferase</keyword>
<dbReference type="GO" id="GO:0008444">
    <property type="term" value="F:CDP-diacylglycerol-glycerol-3-phosphate 3-phosphatidyltransferase activity"/>
    <property type="evidence" value="ECO:0007669"/>
    <property type="project" value="UniProtKB-EC"/>
</dbReference>
<comment type="catalytic activity">
    <reaction evidence="13">
        <text>a CDP-1,2-diacyl-sn-glycerol + sn-glycerol 3-phosphate = a 1,2-diacyl-sn-glycero-3-phospho-(1'-sn-glycero-3'-phosphate) + CMP + H(+)</text>
        <dbReference type="Rhea" id="RHEA:12593"/>
        <dbReference type="ChEBI" id="CHEBI:15378"/>
        <dbReference type="ChEBI" id="CHEBI:57597"/>
        <dbReference type="ChEBI" id="CHEBI:58332"/>
        <dbReference type="ChEBI" id="CHEBI:60110"/>
        <dbReference type="ChEBI" id="CHEBI:60377"/>
        <dbReference type="EC" id="2.7.8.5"/>
    </reaction>
</comment>
<reference evidence="15 16" key="1">
    <citation type="submission" date="2018-01" db="EMBL/GenBank/DDBJ databases">
        <title>Novel co-symbiosis in the lucinid bivalve Phacoides pectinatus.</title>
        <authorList>
            <person name="Lim S.J."/>
            <person name="Davis B.G."/>
            <person name="Gill D.E."/>
            <person name="Engel A.S."/>
            <person name="Anderson L.C."/>
            <person name="Campbell B.J."/>
        </authorList>
    </citation>
    <scope>NUCLEOTIDE SEQUENCE [LARGE SCALE GENOMIC DNA]</scope>
    <source>
        <strain evidence="15">N3_P5</strain>
    </source>
</reference>
<feature type="transmembrane region" description="Helical" evidence="14">
    <location>
        <begin position="32"/>
        <end position="50"/>
    </location>
</feature>
<keyword evidence="6" id="KW-0444">Lipid biosynthesis</keyword>
<keyword evidence="8 14" id="KW-1133">Transmembrane helix</keyword>
<feature type="transmembrane region" description="Helical" evidence="14">
    <location>
        <begin position="71"/>
        <end position="96"/>
    </location>
</feature>
<evidence type="ECO:0000256" key="11">
    <source>
        <dbReference type="ARBA" id="ARBA00023209"/>
    </source>
</evidence>
<dbReference type="GO" id="GO:0016020">
    <property type="term" value="C:membrane"/>
    <property type="evidence" value="ECO:0007669"/>
    <property type="project" value="UniProtKB-SubCell"/>
</dbReference>
<evidence type="ECO:0000256" key="13">
    <source>
        <dbReference type="ARBA" id="ARBA00048586"/>
    </source>
</evidence>
<name>A0A657Q3J3_9GAMM</name>
<comment type="pathway">
    <text evidence="2">Phospholipid metabolism; phosphatidylglycerol biosynthesis; phosphatidylglycerol from CDP-diacylglycerol: step 1/2.</text>
</comment>
<evidence type="ECO:0000256" key="8">
    <source>
        <dbReference type="ARBA" id="ARBA00022989"/>
    </source>
</evidence>
<dbReference type="InterPro" id="IPR004570">
    <property type="entry name" value="Phosphatidylglycerol_P_synth"/>
</dbReference>
<organism evidence="15 16">
    <name type="scientific">Candidatus Sedimenticola endophacoides</name>
    <dbReference type="NCBI Taxonomy" id="2548426"/>
    <lineage>
        <taxon>Bacteria</taxon>
        <taxon>Pseudomonadati</taxon>
        <taxon>Pseudomonadota</taxon>
        <taxon>Gammaproteobacteria</taxon>
        <taxon>Chromatiales</taxon>
        <taxon>Sedimenticolaceae</taxon>
        <taxon>Sedimenticola</taxon>
    </lineage>
</organism>
<dbReference type="AlphaFoldDB" id="A0A657Q3J3"/>
<keyword evidence="12" id="KW-1208">Phospholipid metabolism</keyword>
<dbReference type="Pfam" id="PF01066">
    <property type="entry name" value="CDP-OH_P_transf"/>
    <property type="match status" value="1"/>
</dbReference>
<evidence type="ECO:0000256" key="9">
    <source>
        <dbReference type="ARBA" id="ARBA00023098"/>
    </source>
</evidence>
<feature type="transmembrane region" description="Helical" evidence="14">
    <location>
        <begin position="149"/>
        <end position="173"/>
    </location>
</feature>
<evidence type="ECO:0000256" key="3">
    <source>
        <dbReference type="ARBA" id="ARBA00010441"/>
    </source>
</evidence>
<proteinExistence type="inferred from homology"/>
<dbReference type="PIRSF" id="PIRSF000847">
    <property type="entry name" value="Phos_ph_gly_syn"/>
    <property type="match status" value="1"/>
</dbReference>
<protein>
    <recommendedName>
        <fullName evidence="5">CDP-diacylglycerol--glycerol-3-phosphate 3-phosphatidyltransferase</fullName>
        <ecNumber evidence="4">2.7.8.5</ecNumber>
    </recommendedName>
</protein>
<dbReference type="InterPro" id="IPR000462">
    <property type="entry name" value="CDP-OH_P_trans"/>
</dbReference>
<dbReference type="GO" id="GO:0046474">
    <property type="term" value="P:glycerophospholipid biosynthetic process"/>
    <property type="evidence" value="ECO:0007669"/>
    <property type="project" value="TreeGrafter"/>
</dbReference>
<sequence>MRREDIPNLISILRIFLTIPVVWLLLEQRFGWALVLFFIAGVSDGLDGYLAKRNGWESRLGGLLDPLADKVLLVSSFLSLALIGVVPVWLVLLVILRDLVIVTGALVYHYRIAELEAAPSMLSKINTTAQIILVLSVVLDRGLLALPQWLIVSLVWVVCLTTIASGLDYVWVWSRRAVRIGDRHD</sequence>
<evidence type="ECO:0000313" key="15">
    <source>
        <dbReference type="EMBL" id="PUE01255.1"/>
    </source>
</evidence>
<comment type="caution">
    <text evidence="15">The sequence shown here is derived from an EMBL/GenBank/DDBJ whole genome shotgun (WGS) entry which is preliminary data.</text>
</comment>
<keyword evidence="7 14" id="KW-0812">Transmembrane</keyword>
<dbReference type="Proteomes" id="UP000250928">
    <property type="component" value="Unassembled WGS sequence"/>
</dbReference>
<dbReference type="InterPro" id="IPR043130">
    <property type="entry name" value="CDP-OH_PTrfase_TM_dom"/>
</dbReference>
<feature type="transmembrane region" description="Helical" evidence="14">
    <location>
        <begin position="7"/>
        <end position="26"/>
    </location>
</feature>
<evidence type="ECO:0000313" key="16">
    <source>
        <dbReference type="Proteomes" id="UP000250928"/>
    </source>
</evidence>
<evidence type="ECO:0000256" key="2">
    <source>
        <dbReference type="ARBA" id="ARBA00005042"/>
    </source>
</evidence>
<evidence type="ECO:0000256" key="14">
    <source>
        <dbReference type="SAM" id="Phobius"/>
    </source>
</evidence>
<accession>A0A657Q3J3</accession>
<dbReference type="PANTHER" id="PTHR14269:SF11">
    <property type="entry name" value="CDP-DIACYLGLYCEROL--GLYCEROL-3-PHOSPHATE 3-PHOSPHATIDYLTRANSFERASE"/>
    <property type="match status" value="1"/>
</dbReference>
<evidence type="ECO:0000256" key="5">
    <source>
        <dbReference type="ARBA" id="ARBA00014944"/>
    </source>
</evidence>
<evidence type="ECO:0000256" key="12">
    <source>
        <dbReference type="ARBA" id="ARBA00023264"/>
    </source>
</evidence>
<keyword evidence="11" id="KW-0594">Phospholipid biosynthesis</keyword>
<comment type="similarity">
    <text evidence="3">Belongs to the CDP-alcohol phosphatidyltransferase class-I family.</text>
</comment>
<dbReference type="EC" id="2.7.8.5" evidence="4"/>
<dbReference type="InterPro" id="IPR050324">
    <property type="entry name" value="CDP-alcohol_PTase-I"/>
</dbReference>
<dbReference type="PANTHER" id="PTHR14269">
    <property type="entry name" value="CDP-DIACYLGLYCEROL--GLYCEROL-3-PHOSPHATE 3-PHOSPHATIDYLTRANSFERASE-RELATED"/>
    <property type="match status" value="1"/>
</dbReference>
<dbReference type="Gene3D" id="1.20.120.1760">
    <property type="match status" value="1"/>
</dbReference>
<keyword evidence="10 14" id="KW-0472">Membrane</keyword>
<keyword evidence="9" id="KW-0443">Lipid metabolism</keyword>
<dbReference type="EMBL" id="PQCO01000204">
    <property type="protein sequence ID" value="PUE01255.1"/>
    <property type="molecule type" value="Genomic_DNA"/>
</dbReference>
<evidence type="ECO:0000256" key="4">
    <source>
        <dbReference type="ARBA" id="ARBA00013170"/>
    </source>
</evidence>